<evidence type="ECO:0000313" key="2">
    <source>
        <dbReference type="Proteomes" id="UP000177698"/>
    </source>
</evidence>
<protein>
    <recommendedName>
        <fullName evidence="3">Glycosyltransferase 2-like domain-containing protein</fullName>
    </recommendedName>
</protein>
<reference evidence="1 2" key="1">
    <citation type="journal article" date="2016" name="Nat. Commun.">
        <title>Thousands of microbial genomes shed light on interconnected biogeochemical processes in an aquifer system.</title>
        <authorList>
            <person name="Anantharaman K."/>
            <person name="Brown C.T."/>
            <person name="Hug L.A."/>
            <person name="Sharon I."/>
            <person name="Castelle C.J."/>
            <person name="Probst A.J."/>
            <person name="Thomas B.C."/>
            <person name="Singh A."/>
            <person name="Wilkins M.J."/>
            <person name="Karaoz U."/>
            <person name="Brodie E.L."/>
            <person name="Williams K.H."/>
            <person name="Hubbard S.S."/>
            <person name="Banfield J.F."/>
        </authorList>
    </citation>
    <scope>NUCLEOTIDE SEQUENCE [LARGE SCALE GENOMIC DNA]</scope>
</reference>
<dbReference type="InterPro" id="IPR029044">
    <property type="entry name" value="Nucleotide-diphossugar_trans"/>
</dbReference>
<dbReference type="EMBL" id="MGAG01000002">
    <property type="protein sequence ID" value="OGK42407.1"/>
    <property type="molecule type" value="Genomic_DNA"/>
</dbReference>
<dbReference type="AlphaFoldDB" id="A0A1F7IGC4"/>
<proteinExistence type="predicted"/>
<dbReference type="Gene3D" id="3.90.550.10">
    <property type="entry name" value="Spore Coat Polysaccharide Biosynthesis Protein SpsA, Chain A"/>
    <property type="match status" value="1"/>
</dbReference>
<comment type="caution">
    <text evidence="1">The sequence shown here is derived from an EMBL/GenBank/DDBJ whole genome shotgun (WGS) entry which is preliminary data.</text>
</comment>
<dbReference type="Pfam" id="PF01501">
    <property type="entry name" value="Glyco_transf_8"/>
    <property type="match status" value="1"/>
</dbReference>
<evidence type="ECO:0000313" key="1">
    <source>
        <dbReference type="EMBL" id="OGK42407.1"/>
    </source>
</evidence>
<gene>
    <name evidence="1" type="ORF">A2954_01015</name>
</gene>
<dbReference type="Proteomes" id="UP000177698">
    <property type="component" value="Unassembled WGS sequence"/>
</dbReference>
<name>A0A1F7IGC4_9BACT</name>
<dbReference type="SUPFAM" id="SSF53448">
    <property type="entry name" value="Nucleotide-diphospho-sugar transferases"/>
    <property type="match status" value="1"/>
</dbReference>
<organism evidence="1 2">
    <name type="scientific">Candidatus Roizmanbacteria bacterium RIFCSPLOWO2_01_FULL_37_12</name>
    <dbReference type="NCBI Taxonomy" id="1802056"/>
    <lineage>
        <taxon>Bacteria</taxon>
        <taxon>Candidatus Roizmaniibacteriota</taxon>
    </lineage>
</organism>
<dbReference type="GO" id="GO:0016757">
    <property type="term" value="F:glycosyltransferase activity"/>
    <property type="evidence" value="ECO:0007669"/>
    <property type="project" value="InterPro"/>
</dbReference>
<sequence length="282" mass="33194">MKKNVIITSSNKRDGDFLVQHWFRSLKENVDLRDIDIVVLDYGLNKYQKQKLQDEKVKVIREDERGHIVNQRFIDAGTFLSKCDYDQVLFTDAGDIIFQEDISNLFKTNKDSFRVVPADMEVYFFEYFIPGNFSKRKGKKIYNFLKDKLVLNAGFIIAPSLKFINLCREIKKLVKDKNKYGPDQIAINYSIYREKYVFLDKKYNFLINTGRVGFKLKRGVFYKKNGEKIAVVHNGGRSEEMRLIDNFGYGKKYNKTKEFLFNLKKFLYANVGLLKAVLKLRI</sequence>
<dbReference type="InterPro" id="IPR002495">
    <property type="entry name" value="Glyco_trans_8"/>
</dbReference>
<evidence type="ECO:0008006" key="3">
    <source>
        <dbReference type="Google" id="ProtNLM"/>
    </source>
</evidence>
<accession>A0A1F7IGC4</accession>
<dbReference type="STRING" id="1802056.A2954_01015"/>